<dbReference type="SMART" id="SM00032">
    <property type="entry name" value="CCP"/>
    <property type="match status" value="5"/>
</dbReference>
<evidence type="ECO:0000256" key="4">
    <source>
        <dbReference type="ARBA" id="ARBA00023180"/>
    </source>
</evidence>
<reference evidence="7 8" key="1">
    <citation type="journal article" date="2017" name="PLoS Biol.">
        <title>The sea cucumber genome provides insights into morphological evolution and visceral regeneration.</title>
        <authorList>
            <person name="Zhang X."/>
            <person name="Sun L."/>
            <person name="Yuan J."/>
            <person name="Sun Y."/>
            <person name="Gao Y."/>
            <person name="Zhang L."/>
            <person name="Li S."/>
            <person name="Dai H."/>
            <person name="Hamel J.F."/>
            <person name="Liu C."/>
            <person name="Yu Y."/>
            <person name="Liu S."/>
            <person name="Lin W."/>
            <person name="Guo K."/>
            <person name="Jin S."/>
            <person name="Xu P."/>
            <person name="Storey K.B."/>
            <person name="Huan P."/>
            <person name="Zhang T."/>
            <person name="Zhou Y."/>
            <person name="Zhang J."/>
            <person name="Lin C."/>
            <person name="Li X."/>
            <person name="Xing L."/>
            <person name="Huo D."/>
            <person name="Sun M."/>
            <person name="Wang L."/>
            <person name="Mercier A."/>
            <person name="Li F."/>
            <person name="Yang H."/>
            <person name="Xiang J."/>
        </authorList>
    </citation>
    <scope>NUCLEOTIDE SEQUENCE [LARGE SCALE GENOMIC DNA]</scope>
    <source>
        <strain evidence="7">Shaxun</strain>
        <tissue evidence="7">Muscle</tissue>
    </source>
</reference>
<dbReference type="CDD" id="cd00033">
    <property type="entry name" value="CCP"/>
    <property type="match status" value="3"/>
</dbReference>
<evidence type="ECO:0000256" key="5">
    <source>
        <dbReference type="PROSITE-ProRule" id="PRU00302"/>
    </source>
</evidence>
<dbReference type="EMBL" id="MRZV01000979">
    <property type="protein sequence ID" value="PIK41906.1"/>
    <property type="molecule type" value="Genomic_DNA"/>
</dbReference>
<dbReference type="AlphaFoldDB" id="A0A2G8K1M6"/>
<sequence>MINAEEESPLSINALVHVAKCLKEYGCDIFLTQIDTPQHLGFDKQFKQVVKFEEDFAVKVQCASLYFGEGEEFLSPLRKFVTPGVGGYKADFWTDPERVISKTSNQGHSYYSANVASIQTQLTCFYYASLDNAELVCGMCLSQDRSVDFVILLQRDDLARELVEMVAPAEKRTGSVSVDGLCGLSCLKKACPLLQSPVEGYVTVTPSQHYIDAVARYRCNRDFTLVGNSNRTCQSDKTWSGSEPVCLSCSDVSIQDGNVHNGEVNRISREGDEITFSCNEGFQLRYPQRTTCTSGQWTQALPYCEEESCNKMDLQNSEWNIDVSIEEGNNADIIHLPGTVAIVTCNAFGFLDTPTRGGRKTCSFGEWQGFELLCERVRGIFKWPVVHYDHNNDRTENPQHGGIRQAICESGTHFIDGVVLHTSLCWNGQWDHEVPSCVSDPCPPLVNHPDNLAVTYSEESDGSHYPHSTLATFHCVEEGFVLENVNEEQRTCIRGEWRGPNTFPSCTIGALTTTPFAKSAWISSLRAQYWSRSAGTSVIFRPPTSGPRGLEVNSIRDPSEIMSKTHESGRSESLVCHHIEKFLPMLVESFGQHCQWRTQDKTEANRCSRPDIFPNIIAHVGVGEDTTAIGDRESFMRGETITFRCEDVRYQILDGPIHIQCIDGEWTERAPRCDTSQLQVGVDNTMLKTVSPDGTFIVHPIVSSIYINCHLRTGRIGNSATITTNSTTQPSQRAYITGKLKRLRLRNPTSGNDGTYTCETGSQRHSIRIKFQGKSSSFDFAPDPSVACSFSLCIHSVFYLQM</sequence>
<dbReference type="PANTHER" id="PTHR19325:SF560">
    <property type="entry name" value="SUSHI, VON WILLEBRAND FACTOR TYPE A, EGF AND PENTRAXIN DOMAIN-CONTAINING PROTEIN 1"/>
    <property type="match status" value="1"/>
</dbReference>
<dbReference type="PANTHER" id="PTHR19325">
    <property type="entry name" value="COMPLEMENT COMPONENT-RELATED SUSHI DOMAIN-CONTAINING"/>
    <property type="match status" value="1"/>
</dbReference>
<keyword evidence="4" id="KW-0325">Glycoprotein</keyword>
<comment type="caution">
    <text evidence="5">Lacks conserved residue(s) required for the propagation of feature annotation.</text>
</comment>
<dbReference type="SUPFAM" id="SSF57535">
    <property type="entry name" value="Complement control module/SCR domain"/>
    <property type="match status" value="3"/>
</dbReference>
<evidence type="ECO:0000259" key="6">
    <source>
        <dbReference type="PROSITE" id="PS50923"/>
    </source>
</evidence>
<dbReference type="OrthoDB" id="6136178at2759"/>
<organism evidence="7 8">
    <name type="scientific">Stichopus japonicus</name>
    <name type="common">Sea cucumber</name>
    <dbReference type="NCBI Taxonomy" id="307972"/>
    <lineage>
        <taxon>Eukaryota</taxon>
        <taxon>Metazoa</taxon>
        <taxon>Echinodermata</taxon>
        <taxon>Eleutherozoa</taxon>
        <taxon>Echinozoa</taxon>
        <taxon>Holothuroidea</taxon>
        <taxon>Aspidochirotacea</taxon>
        <taxon>Aspidochirotida</taxon>
        <taxon>Stichopodidae</taxon>
        <taxon>Apostichopus</taxon>
    </lineage>
</organism>
<feature type="domain" description="Sushi" evidence="6">
    <location>
        <begin position="189"/>
        <end position="246"/>
    </location>
</feature>
<evidence type="ECO:0000256" key="2">
    <source>
        <dbReference type="ARBA" id="ARBA00022737"/>
    </source>
</evidence>
<keyword evidence="1 5" id="KW-0768">Sushi</keyword>
<feature type="domain" description="Sushi" evidence="6">
    <location>
        <begin position="247"/>
        <end position="306"/>
    </location>
</feature>
<dbReference type="Gene3D" id="2.10.70.10">
    <property type="entry name" value="Complement Module, domain 1"/>
    <property type="match status" value="4"/>
</dbReference>
<dbReference type="Pfam" id="PF00084">
    <property type="entry name" value="Sushi"/>
    <property type="match status" value="3"/>
</dbReference>
<dbReference type="PROSITE" id="PS50923">
    <property type="entry name" value="SUSHI"/>
    <property type="match status" value="4"/>
</dbReference>
<keyword evidence="2" id="KW-0677">Repeat</keyword>
<evidence type="ECO:0000313" key="7">
    <source>
        <dbReference type="EMBL" id="PIK41906.1"/>
    </source>
</evidence>
<evidence type="ECO:0000313" key="8">
    <source>
        <dbReference type="Proteomes" id="UP000230750"/>
    </source>
</evidence>
<dbReference type="InterPro" id="IPR000436">
    <property type="entry name" value="Sushi_SCR_CCP_dom"/>
</dbReference>
<dbReference type="Proteomes" id="UP000230750">
    <property type="component" value="Unassembled WGS sequence"/>
</dbReference>
<name>A0A2G8K1M6_STIJA</name>
<evidence type="ECO:0000256" key="1">
    <source>
        <dbReference type="ARBA" id="ARBA00022659"/>
    </source>
</evidence>
<proteinExistence type="predicted"/>
<feature type="disulfide bond" evidence="5">
    <location>
        <begin position="219"/>
        <end position="246"/>
    </location>
</feature>
<dbReference type="InterPro" id="IPR035976">
    <property type="entry name" value="Sushi/SCR/CCP_sf"/>
</dbReference>
<keyword evidence="8" id="KW-1185">Reference proteome</keyword>
<gene>
    <name evidence="7" type="ORF">BSL78_21243</name>
</gene>
<feature type="disulfide bond" evidence="5">
    <location>
        <begin position="249"/>
        <end position="292"/>
    </location>
</feature>
<evidence type="ECO:0000256" key="3">
    <source>
        <dbReference type="ARBA" id="ARBA00023157"/>
    </source>
</evidence>
<keyword evidence="3 5" id="KW-1015">Disulfide bond</keyword>
<accession>A0A2G8K1M6</accession>
<dbReference type="InterPro" id="IPR050350">
    <property type="entry name" value="Compl-Cell_Adhes-Reg"/>
</dbReference>
<feature type="domain" description="Sushi" evidence="6">
    <location>
        <begin position="440"/>
        <end position="508"/>
    </location>
</feature>
<protein>
    <submittedName>
        <fullName evidence="7">Putative sushi, von Willebrand factor type A</fullName>
    </submittedName>
</protein>
<feature type="domain" description="Sushi" evidence="6">
    <location>
        <begin position="605"/>
        <end position="675"/>
    </location>
</feature>
<comment type="caution">
    <text evidence="7">The sequence shown here is derived from an EMBL/GenBank/DDBJ whole genome shotgun (WGS) entry which is preliminary data.</text>
</comment>